<protein>
    <recommendedName>
        <fullName evidence="5">Bipolar DNA helicase HerA</fullName>
    </recommendedName>
</protein>
<reference evidence="4" key="1">
    <citation type="submission" date="2015-03" db="EMBL/GenBank/DDBJ databases">
        <authorList>
            <person name="Nijsse Bart"/>
        </authorList>
    </citation>
    <scope>NUCLEOTIDE SEQUENCE [LARGE SCALE GENOMIC DNA]</scope>
</reference>
<name>A0A0U1L0R2_9FIRM</name>
<dbReference type="SUPFAM" id="SSF52540">
    <property type="entry name" value="P-loop containing nucleoside triphosphate hydrolases"/>
    <property type="match status" value="1"/>
</dbReference>
<dbReference type="EMBL" id="CTRP01000012">
    <property type="protein sequence ID" value="CQR73268.1"/>
    <property type="molecule type" value="Genomic_DNA"/>
</dbReference>
<accession>A0A0U1L0R2</accession>
<dbReference type="InterPro" id="IPR002789">
    <property type="entry name" value="HerA_central"/>
</dbReference>
<gene>
    <name evidence="3" type="ORF">SpAn4DRAFT_2500</name>
</gene>
<feature type="domain" description="TraD/TraG TraM recognition site" evidence="2">
    <location>
        <begin position="283"/>
        <end position="398"/>
    </location>
</feature>
<evidence type="ECO:0008006" key="5">
    <source>
        <dbReference type="Google" id="ProtNLM"/>
    </source>
</evidence>
<dbReference type="Pfam" id="PF12696">
    <property type="entry name" value="TraG-D_C"/>
    <property type="match status" value="1"/>
</dbReference>
<dbReference type="PANTHER" id="PTHR30121:SF6">
    <property type="entry name" value="SLR6007 PROTEIN"/>
    <property type="match status" value="1"/>
</dbReference>
<evidence type="ECO:0000313" key="3">
    <source>
        <dbReference type="EMBL" id="CQR73268.1"/>
    </source>
</evidence>
<dbReference type="Proteomes" id="UP000049855">
    <property type="component" value="Unassembled WGS sequence"/>
</dbReference>
<sequence>MFKSLFGLSKMPKPKEIQKLNVSSNDGVFLGNDSTSGKPIILGAKELNQHIFLCGTTGSGKTTTILCFVDFALKSNIPLIMIDGKGDYDFAQSVANMAKKHNRTFQLFSIAQPDNSCHYNPLASGGPTEQKDRLMELSEWKEPYYQYMAERYLQIALTLFEKMYEKYDLYSFISSLSPGKLEMIARKLDAPSSVTDYLADVDKKAISGLIDRLTLIIESQIGYLFADEPDNTISLIDAIASKNIVLFSLDSLAYPLYAKLIGRLVINDLKAVASGRRNNDSLVMTIYDEFNVFASRNVVDLVNKSRSKGFAALIATQSLADLDVVDNALKNQIIQNCNTLIIQRQNDAKDAEELSKIVGTEDAWAMTHQVNNTSSTGLGSIRFVKEFIIHPDQVKRLEVGQAVIVRKIPKFQTHETTIRKISCQ</sequence>
<evidence type="ECO:0000313" key="4">
    <source>
        <dbReference type="Proteomes" id="UP000049855"/>
    </source>
</evidence>
<evidence type="ECO:0000259" key="2">
    <source>
        <dbReference type="Pfam" id="PF12696"/>
    </source>
</evidence>
<organism evidence="3 4">
    <name type="scientific">Sporomusa ovata</name>
    <dbReference type="NCBI Taxonomy" id="2378"/>
    <lineage>
        <taxon>Bacteria</taxon>
        <taxon>Bacillati</taxon>
        <taxon>Bacillota</taxon>
        <taxon>Negativicutes</taxon>
        <taxon>Selenomonadales</taxon>
        <taxon>Sporomusaceae</taxon>
        <taxon>Sporomusa</taxon>
    </lineage>
</organism>
<dbReference type="InterPro" id="IPR051162">
    <property type="entry name" value="T4SS_component"/>
</dbReference>
<evidence type="ECO:0000259" key="1">
    <source>
        <dbReference type="Pfam" id="PF01935"/>
    </source>
</evidence>
<dbReference type="AlphaFoldDB" id="A0A0U1L0R2"/>
<proteinExistence type="predicted"/>
<dbReference type="Pfam" id="PF01935">
    <property type="entry name" value="DUF87"/>
    <property type="match status" value="1"/>
</dbReference>
<dbReference type="InterPro" id="IPR027417">
    <property type="entry name" value="P-loop_NTPase"/>
</dbReference>
<keyword evidence="4" id="KW-1185">Reference proteome</keyword>
<dbReference type="PANTHER" id="PTHR30121">
    <property type="entry name" value="UNCHARACTERIZED PROTEIN YJGR-RELATED"/>
    <property type="match status" value="1"/>
</dbReference>
<dbReference type="Gene3D" id="3.40.50.300">
    <property type="entry name" value="P-loop containing nucleotide triphosphate hydrolases"/>
    <property type="match status" value="2"/>
</dbReference>
<dbReference type="RefSeq" id="WP_021168053.1">
    <property type="nucleotide sequence ID" value="NZ_CTRP01000012.1"/>
</dbReference>
<feature type="domain" description="Helicase HerA central" evidence="1">
    <location>
        <begin position="33"/>
        <end position="243"/>
    </location>
</feature>
<dbReference type="InterPro" id="IPR032689">
    <property type="entry name" value="TraG-D_C"/>
</dbReference>